<dbReference type="GO" id="GO:0030313">
    <property type="term" value="C:cell envelope"/>
    <property type="evidence" value="ECO:0007669"/>
    <property type="project" value="UniProtKB-SubCell"/>
</dbReference>
<keyword evidence="2 7" id="KW-0349">Heme</keyword>
<dbReference type="InterPro" id="IPR051395">
    <property type="entry name" value="Cytochrome_c_Peroxidase/MauG"/>
</dbReference>
<keyword evidence="5" id="KW-0560">Oxidoreductase</keyword>
<organism evidence="10 11">
    <name type="scientific">Nostoc sphaeroides CCNUC1</name>
    <dbReference type="NCBI Taxonomy" id="2653204"/>
    <lineage>
        <taxon>Bacteria</taxon>
        <taxon>Bacillati</taxon>
        <taxon>Cyanobacteriota</taxon>
        <taxon>Cyanophyceae</taxon>
        <taxon>Nostocales</taxon>
        <taxon>Nostocaceae</taxon>
        <taxon>Nostoc</taxon>
    </lineage>
</organism>
<evidence type="ECO:0000256" key="5">
    <source>
        <dbReference type="ARBA" id="ARBA00023002"/>
    </source>
</evidence>
<dbReference type="Proteomes" id="UP000326678">
    <property type="component" value="Chromosome Gxm1"/>
</dbReference>
<dbReference type="PROSITE" id="PS51007">
    <property type="entry name" value="CYTC"/>
    <property type="match status" value="1"/>
</dbReference>
<evidence type="ECO:0000256" key="6">
    <source>
        <dbReference type="ARBA" id="ARBA00023004"/>
    </source>
</evidence>
<keyword evidence="3 7" id="KW-0479">Metal-binding</keyword>
<dbReference type="InterPro" id="IPR004852">
    <property type="entry name" value="Di-haem_cyt_c_peroxidsae"/>
</dbReference>
<dbReference type="KEGG" id="nsh:GXM_05971"/>
<dbReference type="GO" id="GO:0020037">
    <property type="term" value="F:heme binding"/>
    <property type="evidence" value="ECO:0007669"/>
    <property type="project" value="InterPro"/>
</dbReference>
<evidence type="ECO:0000256" key="4">
    <source>
        <dbReference type="ARBA" id="ARBA00022729"/>
    </source>
</evidence>
<dbReference type="InterPro" id="IPR036909">
    <property type="entry name" value="Cyt_c-like_dom_sf"/>
</dbReference>
<proteinExistence type="predicted"/>
<accession>A0A5P8W6U1</accession>
<keyword evidence="4" id="KW-0732">Signal</keyword>
<dbReference type="GO" id="GO:0009055">
    <property type="term" value="F:electron transfer activity"/>
    <property type="evidence" value="ECO:0007669"/>
    <property type="project" value="InterPro"/>
</dbReference>
<dbReference type="GO" id="GO:0004130">
    <property type="term" value="F:cytochrome-c peroxidase activity"/>
    <property type="evidence" value="ECO:0007669"/>
    <property type="project" value="TreeGrafter"/>
</dbReference>
<gene>
    <name evidence="10" type="ORF">GXM_05971</name>
</gene>
<evidence type="ECO:0000256" key="7">
    <source>
        <dbReference type="PROSITE-ProRule" id="PRU00433"/>
    </source>
</evidence>
<evidence type="ECO:0000256" key="1">
    <source>
        <dbReference type="ARBA" id="ARBA00004196"/>
    </source>
</evidence>
<keyword evidence="11" id="KW-1185">Reference proteome</keyword>
<comment type="subcellular location">
    <subcellularLocation>
        <location evidence="1">Cell envelope</location>
    </subcellularLocation>
</comment>
<feature type="region of interest" description="Disordered" evidence="8">
    <location>
        <begin position="660"/>
        <end position="681"/>
    </location>
</feature>
<dbReference type="GO" id="GO:0046872">
    <property type="term" value="F:metal ion binding"/>
    <property type="evidence" value="ECO:0007669"/>
    <property type="project" value="UniProtKB-KW"/>
</dbReference>
<evidence type="ECO:0000259" key="9">
    <source>
        <dbReference type="PROSITE" id="PS51007"/>
    </source>
</evidence>
<reference evidence="10 11" key="1">
    <citation type="submission" date="2019-10" db="EMBL/GenBank/DDBJ databases">
        <title>Genomic and transcriptomic insights into the perfect genentic adaptation of a filamentous nitrogen-fixing cyanobacterium to rice fields.</title>
        <authorList>
            <person name="Chen Z."/>
        </authorList>
    </citation>
    <scope>NUCLEOTIDE SEQUENCE [LARGE SCALE GENOMIC DNA]</scope>
    <source>
        <strain evidence="10">CCNUC1</strain>
    </source>
</reference>
<dbReference type="EMBL" id="CP045226">
    <property type="protein sequence ID" value="QFS48477.1"/>
    <property type="molecule type" value="Genomic_DNA"/>
</dbReference>
<keyword evidence="6 7" id="KW-0408">Iron</keyword>
<feature type="domain" description="Cytochrome c" evidence="9">
    <location>
        <begin position="463"/>
        <end position="645"/>
    </location>
</feature>
<dbReference type="Pfam" id="PF03150">
    <property type="entry name" value="CCP_MauG"/>
    <property type="match status" value="1"/>
</dbReference>
<evidence type="ECO:0000256" key="2">
    <source>
        <dbReference type="ARBA" id="ARBA00022617"/>
    </source>
</evidence>
<sequence>MRKMQIGTTFVVAALARLTDLASRLSRRMKSGVTIAALVAIVVLAGHTVSAQITPPSQPLASLKSVPIPGPDYTGYVKDKSKAIALGKALFWDMQIGSDGRTSCATCHFKAGVDSRIKNQLNPGILRVDASGNANPDNTFSLGGPNYTLKPTDFPFHKLADVNNRNSAVISDINDIASSEGVFNTKFLSTTSGNPQDNVTQLNDPIFNVGGVKTRRVEPRNTPTTVNAVYNFRNFWDGRAQNYFNGVNPFGKRDPNAKLYKVPIPLFPPQQVSVQLKNSSLASQAVGPPLSSFEMSADGRTFDDVGNKTVGTTTLLGGIIDIFKSLSTGLKLPRDLGQKLLSPNLKALAQQNVAVDDSVLGIYRASDGKGLNQSYKQLIQAAFQPEWWSSTWSIQVDKNDGSRQPVLLGLGSIIDPNKKIYTLMEYNFSLFFGLAIQLYESTLISDNAPIDQYFDGNQNALTPQQVRGKQLFEGAAKCINCHGGAEFTNASVKNVQDQRLEYMIMGDGQQAVYDNGFYNIGVRPTTDDLGVGGKDPFGNPLSESRVAQLGKFQQLLGATPNITVSPNQRIAADGAFKTPTLRNVELTAPYFHNGGKLTLKEVVEFYNRGGDFHEQNIANLDADIENLNLTDQDKDDLVAFLKALTDERVRYEKAPFDHPQLFIHNGHPGNETSVTNDGTGKATDELLEIPSVGRNGRSTPPSNFLATP</sequence>
<dbReference type="AlphaFoldDB" id="A0A5P8W6U1"/>
<dbReference type="PANTHER" id="PTHR30600">
    <property type="entry name" value="CYTOCHROME C PEROXIDASE-RELATED"/>
    <property type="match status" value="1"/>
</dbReference>
<dbReference type="PANTHER" id="PTHR30600:SF10">
    <property type="entry name" value="BLL6722 PROTEIN"/>
    <property type="match status" value="1"/>
</dbReference>
<protein>
    <submittedName>
        <fullName evidence="10">Cytochrome C peroxidase</fullName>
    </submittedName>
</protein>
<evidence type="ECO:0000256" key="3">
    <source>
        <dbReference type="ARBA" id="ARBA00022723"/>
    </source>
</evidence>
<evidence type="ECO:0000313" key="10">
    <source>
        <dbReference type="EMBL" id="QFS48477.1"/>
    </source>
</evidence>
<keyword evidence="10" id="KW-0575">Peroxidase</keyword>
<evidence type="ECO:0000256" key="8">
    <source>
        <dbReference type="SAM" id="MobiDB-lite"/>
    </source>
</evidence>
<evidence type="ECO:0000313" key="11">
    <source>
        <dbReference type="Proteomes" id="UP000326678"/>
    </source>
</evidence>
<dbReference type="InterPro" id="IPR009056">
    <property type="entry name" value="Cyt_c-like_dom"/>
</dbReference>
<dbReference type="SUPFAM" id="SSF46626">
    <property type="entry name" value="Cytochrome c"/>
    <property type="match status" value="2"/>
</dbReference>
<name>A0A5P8W6U1_9NOSO</name>
<dbReference type="Gene3D" id="1.10.760.10">
    <property type="entry name" value="Cytochrome c-like domain"/>
    <property type="match status" value="2"/>
</dbReference>